<proteinExistence type="predicted"/>
<comment type="caution">
    <text evidence="1">The sequence shown here is derived from an EMBL/GenBank/DDBJ whole genome shotgun (WGS) entry which is preliminary data.</text>
</comment>
<keyword evidence="2" id="KW-1185">Reference proteome</keyword>
<protein>
    <submittedName>
        <fullName evidence="1">Response regulator transcription factor</fullName>
    </submittedName>
</protein>
<reference evidence="1" key="1">
    <citation type="submission" date="2024-07" db="EMBL/GenBank/DDBJ databases">
        <title>A survey of Mimosa microsymbionts across Brazilian biomes reveals a high diversity of Paraburkholderia nodulating endemic species, but also that Cupriavidus is common as a symbiont of widespread species.</title>
        <authorList>
            <person name="Rouws L."/>
            <person name="Barauna A."/>
            <person name="Beukes C."/>
            <person name="Rouws J.R.C."/>
            <person name="De Faria S.M."/>
            <person name="Gross E."/>
            <person name="Bueno Dos Reis Junior F."/>
            <person name="Simon M.F."/>
            <person name="Maluk M."/>
            <person name="Odee D.W."/>
            <person name="Kenicer G."/>
            <person name="Young J.P.W."/>
            <person name="Reis V.M."/>
            <person name="Zilli J."/>
            <person name="James E.K."/>
        </authorList>
    </citation>
    <scope>NUCLEOTIDE SEQUENCE</scope>
    <source>
        <strain evidence="1">EG181B</strain>
    </source>
</reference>
<accession>A0ACC6UCF6</accession>
<gene>
    <name evidence="1" type="ORF">AB4Y32_36875</name>
</gene>
<evidence type="ECO:0000313" key="2">
    <source>
        <dbReference type="Proteomes" id="UP001558850"/>
    </source>
</evidence>
<evidence type="ECO:0000313" key="1">
    <source>
        <dbReference type="EMBL" id="MEX3937249.1"/>
    </source>
</evidence>
<dbReference type="Proteomes" id="UP001558850">
    <property type="component" value="Unassembled WGS sequence"/>
</dbReference>
<organism evidence="1 2">
    <name type="scientific">Paraburkholderia phymatum</name>
    <dbReference type="NCBI Taxonomy" id="148447"/>
    <lineage>
        <taxon>Bacteria</taxon>
        <taxon>Pseudomonadati</taxon>
        <taxon>Pseudomonadota</taxon>
        <taxon>Betaproteobacteria</taxon>
        <taxon>Burkholderiales</taxon>
        <taxon>Burkholderiaceae</taxon>
        <taxon>Paraburkholderia</taxon>
    </lineage>
</organism>
<dbReference type="EMBL" id="JBFRCH010000047">
    <property type="protein sequence ID" value="MEX3937249.1"/>
    <property type="molecule type" value="Genomic_DNA"/>
</dbReference>
<name>A0ACC6UCF6_9BURK</name>
<sequence length="121" mass="13227">MTTLLLFEDADMREPLRLLLECAGYRVIVAEHGAAALAAMTGLRPDAVVTDWWMPVMDGVALCPMHASRIAARLCARRADVRVVTAVRCPSWDLFLSKPVSIDQIEQALHGLLGASKDGRI</sequence>